<sequence>MSSEVLSRCQACWAEFLSECHLSITYLLGRLATLPYALSYGQTERVNQNLEQYLWMYSPFFTIYGRSPSFDSIQISQYTPSGNLSTKLQSLKQVFKEELESEIKCFKKYADINREIPPDFQPGDKVWLSSKNIKITRPTQKLSERWLGPFEVLKEIGSHEYHLKFPQQWKSFHPVFHVSLLEPVKKATIPNQNQLPPPPVIVEVQEEWKVAQVLDSKINRDTLFYLVEWKGFNEDPERTTWEPAFNLTDSPDLFKDPNTLYPNKPSPNSSRVFFMVLGGDWSL</sequence>
<organism evidence="2 3">
    <name type="scientific">Austropuccinia psidii MF-1</name>
    <dbReference type="NCBI Taxonomy" id="1389203"/>
    <lineage>
        <taxon>Eukaryota</taxon>
        <taxon>Fungi</taxon>
        <taxon>Dikarya</taxon>
        <taxon>Basidiomycota</taxon>
        <taxon>Pucciniomycotina</taxon>
        <taxon>Pucciniomycetes</taxon>
        <taxon>Pucciniales</taxon>
        <taxon>Sphaerophragmiaceae</taxon>
        <taxon>Austropuccinia</taxon>
    </lineage>
</organism>
<feature type="domain" description="Chromo" evidence="1">
    <location>
        <begin position="208"/>
        <end position="256"/>
    </location>
</feature>
<dbReference type="AlphaFoldDB" id="A0A9Q3DR11"/>
<evidence type="ECO:0000313" key="2">
    <source>
        <dbReference type="EMBL" id="MBW0505520.1"/>
    </source>
</evidence>
<dbReference type="Pfam" id="PF24626">
    <property type="entry name" value="SH3_Tf2-1"/>
    <property type="match status" value="1"/>
</dbReference>
<keyword evidence="3" id="KW-1185">Reference proteome</keyword>
<dbReference type="PANTHER" id="PTHR46148:SF52">
    <property type="entry name" value="OS04G0603800 PROTEIN"/>
    <property type="match status" value="1"/>
</dbReference>
<dbReference type="InterPro" id="IPR016197">
    <property type="entry name" value="Chromo-like_dom_sf"/>
</dbReference>
<evidence type="ECO:0000259" key="1">
    <source>
        <dbReference type="PROSITE" id="PS50013"/>
    </source>
</evidence>
<dbReference type="GO" id="GO:0006338">
    <property type="term" value="P:chromatin remodeling"/>
    <property type="evidence" value="ECO:0007669"/>
    <property type="project" value="UniProtKB-ARBA"/>
</dbReference>
<dbReference type="EMBL" id="AVOT02018545">
    <property type="protein sequence ID" value="MBW0505520.1"/>
    <property type="molecule type" value="Genomic_DNA"/>
</dbReference>
<gene>
    <name evidence="2" type="ORF">O181_045235</name>
</gene>
<dbReference type="Gene3D" id="2.40.50.40">
    <property type="match status" value="1"/>
</dbReference>
<accession>A0A9Q3DR11</accession>
<dbReference type="InterPro" id="IPR023780">
    <property type="entry name" value="Chromo_domain"/>
</dbReference>
<dbReference type="SUPFAM" id="SSF54160">
    <property type="entry name" value="Chromo domain-like"/>
    <property type="match status" value="1"/>
</dbReference>
<dbReference type="PANTHER" id="PTHR46148">
    <property type="entry name" value="CHROMO DOMAIN-CONTAINING PROTEIN"/>
    <property type="match status" value="1"/>
</dbReference>
<dbReference type="Proteomes" id="UP000765509">
    <property type="component" value="Unassembled WGS sequence"/>
</dbReference>
<evidence type="ECO:0000313" key="3">
    <source>
        <dbReference type="Proteomes" id="UP000765509"/>
    </source>
</evidence>
<reference evidence="2" key="1">
    <citation type="submission" date="2021-03" db="EMBL/GenBank/DDBJ databases">
        <title>Draft genome sequence of rust myrtle Austropuccinia psidii MF-1, a brazilian biotype.</title>
        <authorList>
            <person name="Quecine M.C."/>
            <person name="Pachon D.M.R."/>
            <person name="Bonatelli M.L."/>
            <person name="Correr F.H."/>
            <person name="Franceschini L.M."/>
            <person name="Leite T.F."/>
            <person name="Margarido G.R.A."/>
            <person name="Almeida C.A."/>
            <person name="Ferrarezi J.A."/>
            <person name="Labate C.A."/>
        </authorList>
    </citation>
    <scope>NUCLEOTIDE SEQUENCE</scope>
    <source>
        <strain evidence="2">MF-1</strain>
    </source>
</reference>
<comment type="caution">
    <text evidence="2">The sequence shown here is derived from an EMBL/GenBank/DDBJ whole genome shotgun (WGS) entry which is preliminary data.</text>
</comment>
<protein>
    <recommendedName>
        <fullName evidence="1">Chromo domain-containing protein</fullName>
    </recommendedName>
</protein>
<proteinExistence type="predicted"/>
<dbReference type="InterPro" id="IPR000953">
    <property type="entry name" value="Chromo/chromo_shadow_dom"/>
</dbReference>
<dbReference type="PROSITE" id="PS50013">
    <property type="entry name" value="CHROMO_2"/>
    <property type="match status" value="1"/>
</dbReference>
<dbReference type="InterPro" id="IPR056924">
    <property type="entry name" value="SH3_Tf2-1"/>
</dbReference>
<dbReference type="Pfam" id="PF00385">
    <property type="entry name" value="Chromo"/>
    <property type="match status" value="1"/>
</dbReference>
<name>A0A9Q3DR11_9BASI</name>